<dbReference type="Pfam" id="PF18843">
    <property type="entry name" value="LPD28"/>
    <property type="match status" value="1"/>
</dbReference>
<reference evidence="2 3" key="1">
    <citation type="journal article" date="2019" name="Nat. Med.">
        <title>A library of human gut bacterial isolates paired with longitudinal multiomics data enables mechanistic microbiome research.</title>
        <authorList>
            <person name="Poyet M."/>
            <person name="Groussin M."/>
            <person name="Gibbons S.M."/>
            <person name="Avila-Pacheco J."/>
            <person name="Jiang X."/>
            <person name="Kearney S.M."/>
            <person name="Perrotta A.R."/>
            <person name="Berdy B."/>
            <person name="Zhao S."/>
            <person name="Lieberman T.D."/>
            <person name="Swanson P.K."/>
            <person name="Smith M."/>
            <person name="Roesemann S."/>
            <person name="Alexander J.E."/>
            <person name="Rich S.A."/>
            <person name="Livny J."/>
            <person name="Vlamakis H."/>
            <person name="Clish C."/>
            <person name="Bullock K."/>
            <person name="Deik A."/>
            <person name="Scott J."/>
            <person name="Pierce K.A."/>
            <person name="Xavier R.J."/>
            <person name="Alm E.J."/>
        </authorList>
    </citation>
    <scope>NUCLEOTIDE SEQUENCE [LARGE SCALE GENOMIC DNA]</scope>
    <source>
        <strain evidence="2 3">BIOML-A5</strain>
    </source>
</reference>
<sequence length="273" mass="31817">MSRHDANRLTYDEVTIFGVPALFTDLRVDRSTVPDGVYRYEVRYSDEYGGEPVELARGIMVDFFGTVLMREPIQLPISGGMELNDGDLDFQSGCFSLAEFQQKYPLSEKQVIDFFIADDTALHDFCYSQSEEQDKTTGCIGHLRGDFGSGKQFYTTWWPHQADRLNTPEFKADIDRTVNWLREQPDSPLHDLNAMQFCYKRYRNSCEIKNAVLPSCAFLVESKQYVYMLRCTPTKGDYNFYMYCYQRVAFEKYRAQLKNKARSHAKKRAEPER</sequence>
<comment type="caution">
    <text evidence="2">The sequence shown here is derived from an EMBL/GenBank/DDBJ whole genome shotgun (WGS) entry which is preliminary data.</text>
</comment>
<dbReference type="AlphaFoldDB" id="A0A6I2RCN6"/>
<organism evidence="2 3">
    <name type="scientific">Flavonifractor plautii</name>
    <name type="common">Fusobacterium plautii</name>
    <dbReference type="NCBI Taxonomy" id="292800"/>
    <lineage>
        <taxon>Bacteria</taxon>
        <taxon>Bacillati</taxon>
        <taxon>Bacillota</taxon>
        <taxon>Clostridia</taxon>
        <taxon>Eubacteriales</taxon>
        <taxon>Oscillospiraceae</taxon>
        <taxon>Flavonifractor</taxon>
    </lineage>
</organism>
<gene>
    <name evidence="2" type="ORF">GKE90_07740</name>
</gene>
<name>A0A6I2RCN6_FLAPL</name>
<proteinExistence type="predicted"/>
<protein>
    <recommendedName>
        <fullName evidence="1">Large polyvalent protein associated domain-containing protein</fullName>
    </recommendedName>
</protein>
<dbReference type="Proteomes" id="UP000429811">
    <property type="component" value="Unassembled WGS sequence"/>
</dbReference>
<evidence type="ECO:0000313" key="3">
    <source>
        <dbReference type="Proteomes" id="UP000429811"/>
    </source>
</evidence>
<dbReference type="EMBL" id="WKPO01000009">
    <property type="protein sequence ID" value="MSB48591.1"/>
    <property type="molecule type" value="Genomic_DNA"/>
</dbReference>
<evidence type="ECO:0000259" key="1">
    <source>
        <dbReference type="Pfam" id="PF18843"/>
    </source>
</evidence>
<dbReference type="RefSeq" id="WP_138308894.1">
    <property type="nucleotide sequence ID" value="NZ_JADMVC010000015.1"/>
</dbReference>
<evidence type="ECO:0000313" key="2">
    <source>
        <dbReference type="EMBL" id="MSB48591.1"/>
    </source>
</evidence>
<dbReference type="InterPro" id="IPR040809">
    <property type="entry name" value="LPD28"/>
</dbReference>
<feature type="domain" description="Large polyvalent protein associated" evidence="1">
    <location>
        <begin position="10"/>
        <end position="102"/>
    </location>
</feature>
<accession>A0A6I2RCN6</accession>